<accession>A0ABV9PN75</accession>
<proteinExistence type="inferred from homology"/>
<dbReference type="Gene3D" id="6.10.140.850">
    <property type="match status" value="1"/>
</dbReference>
<evidence type="ECO:0000256" key="2">
    <source>
        <dbReference type="ARBA" id="ARBA00023015"/>
    </source>
</evidence>
<comment type="caution">
    <text evidence="6">The sequence shown here is derived from an EMBL/GenBank/DDBJ whole genome shotgun (WGS) entry which is preliminary data.</text>
</comment>
<protein>
    <submittedName>
        <fullName evidence="6">BlaI/MecI/CopY family transcriptional regulator</fullName>
    </submittedName>
</protein>
<dbReference type="EMBL" id="JBHSHP010000008">
    <property type="protein sequence ID" value="MFC4753644.1"/>
    <property type="molecule type" value="Genomic_DNA"/>
</dbReference>
<evidence type="ECO:0000313" key="7">
    <source>
        <dbReference type="Proteomes" id="UP001595836"/>
    </source>
</evidence>
<dbReference type="InterPro" id="IPR036388">
    <property type="entry name" value="WH-like_DNA-bd_sf"/>
</dbReference>
<name>A0ABV9PN75_9ACTN</name>
<evidence type="ECO:0000256" key="3">
    <source>
        <dbReference type="ARBA" id="ARBA00023125"/>
    </source>
</evidence>
<reference evidence="7" key="1">
    <citation type="journal article" date="2019" name="Int. J. Syst. Evol. Microbiol.">
        <title>The Global Catalogue of Microorganisms (GCM) 10K type strain sequencing project: providing services to taxonomists for standard genome sequencing and annotation.</title>
        <authorList>
            <consortium name="The Broad Institute Genomics Platform"/>
            <consortium name="The Broad Institute Genome Sequencing Center for Infectious Disease"/>
            <person name="Wu L."/>
            <person name="Ma J."/>
        </authorList>
    </citation>
    <scope>NUCLEOTIDE SEQUENCE [LARGE SCALE GENOMIC DNA]</scope>
    <source>
        <strain evidence="7">JCM 11882</strain>
    </source>
</reference>
<dbReference type="Pfam" id="PF03965">
    <property type="entry name" value="Penicillinase_R"/>
    <property type="match status" value="1"/>
</dbReference>
<dbReference type="InterPro" id="IPR036390">
    <property type="entry name" value="WH_DNA-bd_sf"/>
</dbReference>
<dbReference type="Gene3D" id="1.10.10.10">
    <property type="entry name" value="Winged helix-like DNA-binding domain superfamily/Winged helix DNA-binding domain"/>
    <property type="match status" value="1"/>
</dbReference>
<evidence type="ECO:0000256" key="4">
    <source>
        <dbReference type="ARBA" id="ARBA00023163"/>
    </source>
</evidence>
<keyword evidence="3" id="KW-0238">DNA-binding</keyword>
<keyword evidence="2" id="KW-0805">Transcription regulation</keyword>
<comment type="similarity">
    <text evidence="1">Belongs to the BlaI transcriptional regulatory family.</text>
</comment>
<evidence type="ECO:0000313" key="6">
    <source>
        <dbReference type="EMBL" id="MFC4753644.1"/>
    </source>
</evidence>
<dbReference type="InterPro" id="IPR005650">
    <property type="entry name" value="BlaI_family"/>
</dbReference>
<gene>
    <name evidence="6" type="ORF">ACFO7U_02470</name>
</gene>
<dbReference type="Proteomes" id="UP001595836">
    <property type="component" value="Unassembled WGS sequence"/>
</dbReference>
<keyword evidence="7" id="KW-1185">Reference proteome</keyword>
<feature type="region of interest" description="Disordered" evidence="5">
    <location>
        <begin position="1"/>
        <end position="33"/>
    </location>
</feature>
<dbReference type="SUPFAM" id="SSF46785">
    <property type="entry name" value="Winged helix' DNA-binding domain"/>
    <property type="match status" value="1"/>
</dbReference>
<dbReference type="RefSeq" id="WP_344988079.1">
    <property type="nucleotide sequence ID" value="NZ_BAABCD010000005.1"/>
</dbReference>
<feature type="compositionally biased region" description="Basic and acidic residues" evidence="5">
    <location>
        <begin position="1"/>
        <end position="30"/>
    </location>
</feature>
<sequence>MSSRGEGARGERASRRGAGREVPPRQDEAPRLGTLESRVMDLLWDAGPSTIRGLIERLPGEPAYTTIATVLTNLHRKALVSPHKEGRSTVYGATGTREQHVASVMTHALGSSRDRAASILHFAETIPDDELDLLREFLDRRGGGAS</sequence>
<keyword evidence="4" id="KW-0804">Transcription</keyword>
<evidence type="ECO:0000256" key="5">
    <source>
        <dbReference type="SAM" id="MobiDB-lite"/>
    </source>
</evidence>
<evidence type="ECO:0000256" key="1">
    <source>
        <dbReference type="ARBA" id="ARBA00011046"/>
    </source>
</evidence>
<organism evidence="6 7">
    <name type="scientific">Dietzia aurantiaca</name>
    <dbReference type="NCBI Taxonomy" id="983873"/>
    <lineage>
        <taxon>Bacteria</taxon>
        <taxon>Bacillati</taxon>
        <taxon>Actinomycetota</taxon>
        <taxon>Actinomycetes</taxon>
        <taxon>Mycobacteriales</taxon>
        <taxon>Dietziaceae</taxon>
        <taxon>Dietzia</taxon>
    </lineage>
</organism>